<dbReference type="AlphaFoldDB" id="A0A1F6V605"/>
<dbReference type="InterPro" id="IPR029044">
    <property type="entry name" value="Nucleotide-diphossugar_trans"/>
</dbReference>
<dbReference type="InterPro" id="IPR023214">
    <property type="entry name" value="HAD_sf"/>
</dbReference>
<feature type="domain" description="Nucleotidyl transferase" evidence="1">
    <location>
        <begin position="1"/>
        <end position="196"/>
    </location>
</feature>
<dbReference type="InterPro" id="IPR036412">
    <property type="entry name" value="HAD-like_sf"/>
</dbReference>
<gene>
    <name evidence="2" type="ORF">A2642_00600</name>
</gene>
<dbReference type="InterPro" id="IPR005835">
    <property type="entry name" value="NTP_transferase_dom"/>
</dbReference>
<protein>
    <recommendedName>
        <fullName evidence="1">Nucleotidyl transferase domain-containing protein</fullName>
    </recommendedName>
</protein>
<evidence type="ECO:0000313" key="2">
    <source>
        <dbReference type="EMBL" id="OGI65022.1"/>
    </source>
</evidence>
<dbReference type="Gene3D" id="3.40.50.1000">
    <property type="entry name" value="HAD superfamily/HAD-like"/>
    <property type="match status" value="1"/>
</dbReference>
<proteinExistence type="predicted"/>
<dbReference type="CDD" id="cd04181">
    <property type="entry name" value="NTP_transferase"/>
    <property type="match status" value="1"/>
</dbReference>
<dbReference type="EMBL" id="MFTJ01000032">
    <property type="protein sequence ID" value="OGI65022.1"/>
    <property type="molecule type" value="Genomic_DNA"/>
</dbReference>
<dbReference type="Pfam" id="PF00483">
    <property type="entry name" value="NTP_transferase"/>
    <property type="match status" value="1"/>
</dbReference>
<dbReference type="Proteomes" id="UP000178700">
    <property type="component" value="Unassembled WGS sequence"/>
</dbReference>
<evidence type="ECO:0000259" key="1">
    <source>
        <dbReference type="Pfam" id="PF00483"/>
    </source>
</evidence>
<accession>A0A1F6V605</accession>
<name>A0A1F6V605_9BACT</name>
<dbReference type="Pfam" id="PF08282">
    <property type="entry name" value="Hydrolase_3"/>
    <property type="match status" value="1"/>
</dbReference>
<dbReference type="NCBIfam" id="TIGR01484">
    <property type="entry name" value="HAD-SF-IIB"/>
    <property type="match status" value="1"/>
</dbReference>
<organism evidence="2 3">
    <name type="scientific">Candidatus Nomurabacteria bacterium RIFCSPHIGHO2_01_FULL_39_10</name>
    <dbReference type="NCBI Taxonomy" id="1801733"/>
    <lineage>
        <taxon>Bacteria</taxon>
        <taxon>Candidatus Nomuraibacteriota</taxon>
    </lineage>
</organism>
<dbReference type="PANTHER" id="PTHR22572">
    <property type="entry name" value="SUGAR-1-PHOSPHATE GUANYL TRANSFERASE"/>
    <property type="match status" value="1"/>
</dbReference>
<dbReference type="Gene3D" id="3.90.550.10">
    <property type="entry name" value="Spore Coat Polysaccharide Biosynthesis Protein SpsA, Chain A"/>
    <property type="match status" value="1"/>
</dbReference>
<dbReference type="InterPro" id="IPR043169">
    <property type="entry name" value="PMM_cap"/>
</dbReference>
<dbReference type="InterPro" id="IPR050486">
    <property type="entry name" value="Mannose-1P_guanyltransferase"/>
</dbReference>
<comment type="caution">
    <text evidence="2">The sequence shown here is derived from an EMBL/GenBank/DDBJ whole genome shotgun (WGS) entry which is preliminary data.</text>
</comment>
<sequence length="446" mass="51209">MQHIIENLARHNITNIILSIGYKADTIKEYFQTNPIPNIPIQYIYEDQPLGTGGAVKQASQSLNQNQPFILTWGDNLMDIDWTQMQHLHNQSNTQITMALTPREDVENFGVAKIEHDKIIQFIEKPPRNQAPSNLINAGAFIIHPSALTILPEGKSSIEKDCFELLAPKQQITAYNHTGQWFPTDTLEKYYYANEHFQPYINLKEKNIIIADVDDTICDTCQQISPEMTEHISKMIKRGYEFAFISGTKKEDLHKMISSRLKEKHHLLATTGTNYGLVEKDKVELKYNYSFSPTEKEEILAALDKVVTHFEIKSMTSTEDQIQDRESQITLSAIGRHAPIDIKKRHDPTGEKRKVWVEYLKQHLDETKYDIKIGGTTSIDITRKGLNKEWGIRTFLQHNNFHPNQVLFFGDKLHPGGNDYPATRIVDCIAVKNPKDTLERLKQLCP</sequence>
<dbReference type="GO" id="GO:0016791">
    <property type="term" value="F:phosphatase activity"/>
    <property type="evidence" value="ECO:0007669"/>
    <property type="project" value="UniProtKB-ARBA"/>
</dbReference>
<reference evidence="2 3" key="1">
    <citation type="journal article" date="2016" name="Nat. Commun.">
        <title>Thousands of microbial genomes shed light on interconnected biogeochemical processes in an aquifer system.</title>
        <authorList>
            <person name="Anantharaman K."/>
            <person name="Brown C.T."/>
            <person name="Hug L.A."/>
            <person name="Sharon I."/>
            <person name="Castelle C.J."/>
            <person name="Probst A.J."/>
            <person name="Thomas B.C."/>
            <person name="Singh A."/>
            <person name="Wilkins M.J."/>
            <person name="Karaoz U."/>
            <person name="Brodie E.L."/>
            <person name="Williams K.H."/>
            <person name="Hubbard S.S."/>
            <person name="Banfield J.F."/>
        </authorList>
    </citation>
    <scope>NUCLEOTIDE SEQUENCE [LARGE SCALE GENOMIC DNA]</scope>
</reference>
<dbReference type="Gene3D" id="3.30.1240.20">
    <property type="match status" value="1"/>
</dbReference>
<evidence type="ECO:0000313" key="3">
    <source>
        <dbReference type="Proteomes" id="UP000178700"/>
    </source>
</evidence>
<dbReference type="InterPro" id="IPR006379">
    <property type="entry name" value="HAD-SF_hydro_IIB"/>
</dbReference>
<dbReference type="SUPFAM" id="SSF53448">
    <property type="entry name" value="Nucleotide-diphospho-sugar transferases"/>
    <property type="match status" value="1"/>
</dbReference>
<dbReference type="SUPFAM" id="SSF56784">
    <property type="entry name" value="HAD-like"/>
    <property type="match status" value="1"/>
</dbReference>